<dbReference type="GO" id="GO:0043565">
    <property type="term" value="F:sequence-specific DNA binding"/>
    <property type="evidence" value="ECO:0007669"/>
    <property type="project" value="InterPro"/>
</dbReference>
<evidence type="ECO:0000313" key="2">
    <source>
        <dbReference type="EMBL" id="THV38865.1"/>
    </source>
</evidence>
<accession>A0A4S8Q837</accession>
<dbReference type="RefSeq" id="WP_136537869.1">
    <property type="nucleotide sequence ID" value="NZ_STGU01000001.1"/>
</dbReference>
<dbReference type="PRINTS" id="PR01590">
    <property type="entry name" value="HTHFIS"/>
</dbReference>
<dbReference type="Pfam" id="PF13188">
    <property type="entry name" value="PAS_8"/>
    <property type="match status" value="1"/>
</dbReference>
<evidence type="ECO:0000313" key="3">
    <source>
        <dbReference type="Proteomes" id="UP000307378"/>
    </source>
</evidence>
<comment type="caution">
    <text evidence="2">The sequence shown here is derived from an EMBL/GenBank/DDBJ whole genome shotgun (WGS) entry which is preliminary data.</text>
</comment>
<dbReference type="Proteomes" id="UP000307378">
    <property type="component" value="Unassembled WGS sequence"/>
</dbReference>
<dbReference type="EMBL" id="STGU01000001">
    <property type="protein sequence ID" value="THV38865.1"/>
    <property type="molecule type" value="Genomic_DNA"/>
</dbReference>
<name>A0A4S8Q837_9HYPH</name>
<dbReference type="Pfam" id="PF02954">
    <property type="entry name" value="HTH_8"/>
    <property type="match status" value="1"/>
</dbReference>
<dbReference type="InterPro" id="IPR009057">
    <property type="entry name" value="Homeodomain-like_sf"/>
</dbReference>
<dbReference type="PROSITE" id="PS50112">
    <property type="entry name" value="PAS"/>
    <property type="match status" value="1"/>
</dbReference>
<dbReference type="SUPFAM" id="SSF55785">
    <property type="entry name" value="PYP-like sensor domain (PAS domain)"/>
    <property type="match status" value="1"/>
</dbReference>
<protein>
    <submittedName>
        <fullName evidence="2">Transcriptional regulator PpsR</fullName>
    </submittedName>
</protein>
<sequence>MKPLNGHSGTDGFTVAGSALKSLDLDSIGSLVGLGADVVMLVDRASIVSQIYFSNSDLADYGLAKTVGKRLQDCVTVESVPKIDTMLATGTGTHPVRGYQVNHKCSGKPDLPVAYSAYSAKDFPYTIVVGRELRQQMIDQQRLVQTQMELEADYRELKEAETRYRTAFKVATVAYVMLDGERRTILDANPAASTLLSSTGAPLSGKSIRDLFAKQDRDRVGDAISEARHSPNPVNLDGVTIAKGEPVSLTIRSYRENGITNVLLSLWPADQVQEINRQRIEKPIGGATLEITDLPEAVVQTDAEGQILAANTLFLDLIHAPSLTQVLGRNIGAWFSSAAIDIRVLYARLMDEPYIRGFSSTLTDNLSGESAVSISARLNSSNNTIQLIVIPQATGGERLTIPSPGVPEQAEGFSALVGKVPLKDLIRESLDVIEKICIEAALDQTNNNRAYAAEILGLSRQSLYIKLRRHGLEDYRPGSSRSD</sequence>
<evidence type="ECO:0000259" key="1">
    <source>
        <dbReference type="PROSITE" id="PS50112"/>
    </source>
</evidence>
<organism evidence="2 3">
    <name type="scientific">Rhizobium rosettiformans W3</name>
    <dbReference type="NCBI Taxonomy" id="538378"/>
    <lineage>
        <taxon>Bacteria</taxon>
        <taxon>Pseudomonadati</taxon>
        <taxon>Pseudomonadota</taxon>
        <taxon>Alphaproteobacteria</taxon>
        <taxon>Hyphomicrobiales</taxon>
        <taxon>Rhizobiaceae</taxon>
        <taxon>Rhizobium/Agrobacterium group</taxon>
        <taxon>Rhizobium</taxon>
    </lineage>
</organism>
<proteinExistence type="predicted"/>
<dbReference type="Gene3D" id="3.30.450.20">
    <property type="entry name" value="PAS domain"/>
    <property type="match status" value="3"/>
</dbReference>
<dbReference type="InterPro" id="IPR011785">
    <property type="entry name" value="Tscrpt_reg_PpsR-CrtJ"/>
</dbReference>
<dbReference type="CDD" id="cd00130">
    <property type="entry name" value="PAS"/>
    <property type="match status" value="1"/>
</dbReference>
<feature type="domain" description="PAS" evidence="1">
    <location>
        <begin position="160"/>
        <end position="231"/>
    </location>
</feature>
<dbReference type="NCBIfam" id="TIGR02040">
    <property type="entry name" value="PpsR-CrtJ"/>
    <property type="match status" value="1"/>
</dbReference>
<gene>
    <name evidence="2" type="primary">ppsR</name>
    <name evidence="2" type="ORF">FAA86_00370</name>
</gene>
<dbReference type="Gene3D" id="1.20.5.430">
    <property type="match status" value="1"/>
</dbReference>
<dbReference type="SMART" id="SM00091">
    <property type="entry name" value="PAS"/>
    <property type="match status" value="2"/>
</dbReference>
<dbReference type="InterPro" id="IPR002197">
    <property type="entry name" value="HTH_Fis"/>
</dbReference>
<reference evidence="2 3" key="1">
    <citation type="submission" date="2019-04" db="EMBL/GenBank/DDBJ databases">
        <title>genome sequence of strain W3.</title>
        <authorList>
            <person name="Gao J."/>
            <person name="Sun J."/>
        </authorList>
    </citation>
    <scope>NUCLEOTIDE SEQUENCE [LARGE SCALE GENOMIC DNA]</scope>
    <source>
        <strain evidence="2 3">W3</strain>
    </source>
</reference>
<dbReference type="AlphaFoldDB" id="A0A4S8Q837"/>
<dbReference type="InterPro" id="IPR000014">
    <property type="entry name" value="PAS"/>
</dbReference>
<dbReference type="InterPro" id="IPR035965">
    <property type="entry name" value="PAS-like_dom_sf"/>
</dbReference>
<dbReference type="SUPFAM" id="SSF46689">
    <property type="entry name" value="Homeodomain-like"/>
    <property type="match status" value="1"/>
</dbReference>
<dbReference type="Gene3D" id="1.10.10.60">
    <property type="entry name" value="Homeodomain-like"/>
    <property type="match status" value="1"/>
</dbReference>
<dbReference type="NCBIfam" id="TIGR00229">
    <property type="entry name" value="sensory_box"/>
    <property type="match status" value="1"/>
</dbReference>